<keyword evidence="1" id="KW-1133">Transmembrane helix</keyword>
<dbReference type="SUPFAM" id="SSF48726">
    <property type="entry name" value="Immunoglobulin"/>
    <property type="match status" value="2"/>
</dbReference>
<dbReference type="RefSeq" id="XP_013408405.1">
    <property type="nucleotide sequence ID" value="XM_013552951.1"/>
</dbReference>
<dbReference type="InterPro" id="IPR003598">
    <property type="entry name" value="Ig_sub2"/>
</dbReference>
<feature type="transmembrane region" description="Helical" evidence="1">
    <location>
        <begin position="20"/>
        <end position="40"/>
    </location>
</feature>
<dbReference type="GO" id="GO:0050808">
    <property type="term" value="P:synapse organization"/>
    <property type="evidence" value="ECO:0007669"/>
    <property type="project" value="TreeGrafter"/>
</dbReference>
<dbReference type="PROSITE" id="PS50835">
    <property type="entry name" value="IG_LIKE"/>
    <property type="match status" value="2"/>
</dbReference>
<dbReference type="SMART" id="SM00408">
    <property type="entry name" value="IGc2"/>
    <property type="match status" value="2"/>
</dbReference>
<dbReference type="InterPro" id="IPR013106">
    <property type="entry name" value="Ig_V-set"/>
</dbReference>
<dbReference type="RefSeq" id="XP_013408359.1">
    <property type="nucleotide sequence ID" value="XM_013552905.1"/>
</dbReference>
<dbReference type="InterPro" id="IPR013783">
    <property type="entry name" value="Ig-like_fold"/>
</dbReference>
<dbReference type="PANTHER" id="PTHR23279:SF36">
    <property type="entry name" value="DEFECTIVE PROBOSCIS EXTENSION RESPONSE 9, ISOFORM A"/>
    <property type="match status" value="1"/>
</dbReference>
<dbReference type="Pfam" id="PF00047">
    <property type="entry name" value="ig"/>
    <property type="match status" value="1"/>
</dbReference>
<evidence type="ECO:0000313" key="5">
    <source>
        <dbReference type="RefSeq" id="XP_013408347.1"/>
    </source>
</evidence>
<organism evidence="3 12">
    <name type="scientific">Lingula anatina</name>
    <name type="common">Brachiopod</name>
    <name type="synonym">Lingula unguis</name>
    <dbReference type="NCBI Taxonomy" id="7574"/>
    <lineage>
        <taxon>Eukaryota</taxon>
        <taxon>Metazoa</taxon>
        <taxon>Spiralia</taxon>
        <taxon>Lophotrochozoa</taxon>
        <taxon>Brachiopoda</taxon>
        <taxon>Linguliformea</taxon>
        <taxon>Lingulata</taxon>
        <taxon>Lingulida</taxon>
        <taxon>Linguloidea</taxon>
        <taxon>Lingulidae</taxon>
        <taxon>Lingula</taxon>
    </lineage>
</organism>
<dbReference type="OrthoDB" id="8049355at2759"/>
<evidence type="ECO:0000313" key="12">
    <source>
        <dbReference type="RefSeq" id="XP_013408398.1"/>
    </source>
</evidence>
<dbReference type="InterPro" id="IPR007110">
    <property type="entry name" value="Ig-like_dom"/>
</dbReference>
<evidence type="ECO:0000313" key="10">
    <source>
        <dbReference type="RefSeq" id="XP_013408383.1"/>
    </source>
</evidence>
<evidence type="ECO:0000313" key="9">
    <source>
        <dbReference type="RefSeq" id="XP_013408374.1"/>
    </source>
</evidence>
<gene>
    <name evidence="4 5 6 7 8 9 10 11 12 13" type="primary">LOC106172252</name>
</gene>
<name>A0A1S3JDJ7_LINAN</name>
<dbReference type="KEGG" id="lak:106172252"/>
<evidence type="ECO:0000313" key="8">
    <source>
        <dbReference type="RefSeq" id="XP_013408366.1"/>
    </source>
</evidence>
<proteinExistence type="predicted"/>
<dbReference type="InterPro" id="IPR013151">
    <property type="entry name" value="Immunoglobulin_dom"/>
</dbReference>
<accession>A0A1S3JDJ7</accession>
<evidence type="ECO:0000259" key="2">
    <source>
        <dbReference type="PROSITE" id="PS50835"/>
    </source>
</evidence>
<evidence type="ECO:0000313" key="7">
    <source>
        <dbReference type="RefSeq" id="XP_013408359.1"/>
    </source>
</evidence>
<dbReference type="SMART" id="SM00409">
    <property type="entry name" value="IG"/>
    <property type="match status" value="2"/>
</dbReference>
<feature type="domain" description="Ig-like" evidence="2">
    <location>
        <begin position="165"/>
        <end position="259"/>
    </location>
</feature>
<dbReference type="AlphaFoldDB" id="A0A1S3JDJ7"/>
<evidence type="ECO:0000313" key="4">
    <source>
        <dbReference type="RefSeq" id="XP_013408341.1"/>
    </source>
</evidence>
<dbReference type="GO" id="GO:0032589">
    <property type="term" value="C:neuron projection membrane"/>
    <property type="evidence" value="ECO:0007669"/>
    <property type="project" value="TreeGrafter"/>
</dbReference>
<dbReference type="RefSeq" id="XP_013408354.1">
    <property type="nucleotide sequence ID" value="XM_013552900.1"/>
</dbReference>
<dbReference type="RefSeq" id="XP_013408374.1">
    <property type="nucleotide sequence ID" value="XM_013552920.1"/>
</dbReference>
<keyword evidence="3" id="KW-1185">Reference proteome</keyword>
<dbReference type="RefSeq" id="XP_013408341.1">
    <property type="nucleotide sequence ID" value="XM_013552887.1"/>
</dbReference>
<dbReference type="Pfam" id="PF07686">
    <property type="entry name" value="V-set"/>
    <property type="match status" value="1"/>
</dbReference>
<dbReference type="Gene3D" id="2.60.40.10">
    <property type="entry name" value="Immunoglobulins"/>
    <property type="match status" value="2"/>
</dbReference>
<evidence type="ECO:0000256" key="1">
    <source>
        <dbReference type="SAM" id="Phobius"/>
    </source>
</evidence>
<keyword evidence="1" id="KW-0812">Transmembrane</keyword>
<keyword evidence="1" id="KW-0472">Membrane</keyword>
<evidence type="ECO:0000313" key="3">
    <source>
        <dbReference type="Proteomes" id="UP000085678"/>
    </source>
</evidence>
<dbReference type="RefSeq" id="XP_013408383.1">
    <property type="nucleotide sequence ID" value="XM_013552929.1"/>
</dbReference>
<dbReference type="RefSeq" id="XP_013408347.1">
    <property type="nucleotide sequence ID" value="XM_013552893.1"/>
</dbReference>
<sequence>MWLTVNRDRDMDVSSIGLTAARLCCYFTLMTLVTGQPWAVDGRKVPYKGEGGHGIEFLVTTNNVTAEVDEDVELICALRNLGPKVVIWKKEGILQPLTVGTFVFTDDERLSTACELKGQDTTCSLKINRVSVDDAGIYFCEVSTNLDVHLKYQIQLNVKERPLLPTKPVVLSGTEYVEKGSRMRLICNATGTEEPPTGIEWFKKGKRLQTNMKKGIEIKQYVYMKTLISILAIHQTDMEDAGDYICRSSHSSKAVNKISVHVLDVSTTNVKREPGAQPCDQTNADGTCSTGIHLQPPNNLGTSSRVDSTLTRTDNVKSGKMASTRLSYALYLCTLLLVSFHLNSRL</sequence>
<dbReference type="PANTHER" id="PTHR23279">
    <property type="entry name" value="DEFECTIVE PROBOSCIS EXTENSION RESPONSE DPR -RELATED"/>
    <property type="match status" value="1"/>
</dbReference>
<dbReference type="GeneID" id="106172252"/>
<dbReference type="CDD" id="cd00096">
    <property type="entry name" value="Ig"/>
    <property type="match status" value="1"/>
</dbReference>
<dbReference type="Proteomes" id="UP000085678">
    <property type="component" value="Unplaced"/>
</dbReference>
<dbReference type="InterPro" id="IPR037448">
    <property type="entry name" value="Zig-8"/>
</dbReference>
<dbReference type="RefSeq" id="XP_013408390.1">
    <property type="nucleotide sequence ID" value="XM_013552936.1"/>
</dbReference>
<dbReference type="RefSeq" id="XP_013408366.1">
    <property type="nucleotide sequence ID" value="XM_013552912.1"/>
</dbReference>
<evidence type="ECO:0000313" key="11">
    <source>
        <dbReference type="RefSeq" id="XP_013408390.1"/>
    </source>
</evidence>
<evidence type="ECO:0000313" key="6">
    <source>
        <dbReference type="RefSeq" id="XP_013408354.1"/>
    </source>
</evidence>
<dbReference type="InterPro" id="IPR036179">
    <property type="entry name" value="Ig-like_dom_sf"/>
</dbReference>
<feature type="domain" description="Ig-like" evidence="2">
    <location>
        <begin position="55"/>
        <end position="157"/>
    </location>
</feature>
<dbReference type="InterPro" id="IPR003599">
    <property type="entry name" value="Ig_sub"/>
</dbReference>
<reference evidence="4 5" key="1">
    <citation type="submission" date="2025-04" db="UniProtKB">
        <authorList>
            <consortium name="RefSeq"/>
        </authorList>
    </citation>
    <scope>IDENTIFICATION</scope>
    <source>
        <tissue evidence="4 5">Gonads</tissue>
    </source>
</reference>
<evidence type="ECO:0000313" key="13">
    <source>
        <dbReference type="RefSeq" id="XP_013408405.1"/>
    </source>
</evidence>
<protein>
    <submittedName>
        <fullName evidence="4 5">Leucine-rich repeats and immunoglobulin-like domains protein 1</fullName>
    </submittedName>
</protein>
<dbReference type="RefSeq" id="XP_013408398.1">
    <property type="nucleotide sequence ID" value="XM_013552944.1"/>
</dbReference>